<comment type="caution">
    <text evidence="2">The sequence shown here is derived from an EMBL/GenBank/DDBJ whole genome shotgun (WGS) entry which is preliminary data.</text>
</comment>
<dbReference type="EMBL" id="LIAV01000029">
    <property type="protein sequence ID" value="KRO41080.1"/>
    <property type="molecule type" value="Genomic_DNA"/>
</dbReference>
<organism evidence="2 3">
    <name type="scientific">SAR86 cluster bacterium BACL1 MAG-120920-bin57</name>
    <dbReference type="NCBI Taxonomy" id="1655571"/>
    <lineage>
        <taxon>Bacteria</taxon>
        <taxon>Pseudomonadati</taxon>
        <taxon>Pseudomonadota</taxon>
        <taxon>Gammaproteobacteria</taxon>
        <taxon>SAR86 cluster</taxon>
    </lineage>
</organism>
<feature type="transmembrane region" description="Helical" evidence="1">
    <location>
        <begin position="12"/>
        <end position="31"/>
    </location>
</feature>
<sequence length="237" mass="27037">MNYPAFEIFGTQHLLSLLICLVAIIGFPKLFQNQVSSRKILGGKIVAGLMILHMITQPIYDIFLFKLPWKEEFPLQMCDMSSIALIIFLLNEKAPKILFHCAYFWGILGATMALATPDLDYGFPHGEYSPFFWGHSLILMAVAYVIMVKRERPYLSDIPKVIGVTLGLLVIVYFINHIIGPPANYWYLLERPVDGTLLDYFPDPPFHLIGTIPLAVLLFYVAYLPFFIRDMLSKKGE</sequence>
<feature type="transmembrane region" description="Helical" evidence="1">
    <location>
        <begin position="128"/>
        <end position="146"/>
    </location>
</feature>
<dbReference type="Proteomes" id="UP000050874">
    <property type="component" value="Unassembled WGS sequence"/>
</dbReference>
<keyword evidence="1" id="KW-0472">Membrane</keyword>
<feature type="transmembrane region" description="Helical" evidence="1">
    <location>
        <begin position="158"/>
        <end position="179"/>
    </location>
</feature>
<proteinExistence type="predicted"/>
<reference evidence="3" key="1">
    <citation type="submission" date="2015-10" db="EMBL/GenBank/DDBJ databases">
        <title>Metagenome-Assembled Genomes uncover a global brackish microbiome.</title>
        <authorList>
            <person name="Hugerth L.W."/>
            <person name="Larsson J."/>
            <person name="Alneberg J."/>
            <person name="Lindh M.V."/>
            <person name="Legrand C."/>
            <person name="Pinhassi J."/>
            <person name="Andersson A."/>
        </authorList>
    </citation>
    <scope>NUCLEOTIDE SEQUENCE [LARGE SCALE GENOMIC DNA]</scope>
</reference>
<evidence type="ECO:0000313" key="3">
    <source>
        <dbReference type="Proteomes" id="UP000050874"/>
    </source>
</evidence>
<accession>A0A0R2PSK9</accession>
<protein>
    <recommendedName>
        <fullName evidence="4">TIGR02206 family membrane protein</fullName>
    </recommendedName>
</protein>
<feature type="transmembrane region" description="Helical" evidence="1">
    <location>
        <begin position="206"/>
        <end position="228"/>
    </location>
</feature>
<keyword evidence="1" id="KW-0812">Transmembrane</keyword>
<evidence type="ECO:0000256" key="1">
    <source>
        <dbReference type="SAM" id="Phobius"/>
    </source>
</evidence>
<evidence type="ECO:0008006" key="4">
    <source>
        <dbReference type="Google" id="ProtNLM"/>
    </source>
</evidence>
<feature type="transmembrane region" description="Helical" evidence="1">
    <location>
        <begin position="97"/>
        <end position="116"/>
    </location>
</feature>
<feature type="transmembrane region" description="Helical" evidence="1">
    <location>
        <begin position="73"/>
        <end position="90"/>
    </location>
</feature>
<dbReference type="InterPro" id="IPR011737">
    <property type="entry name" value="CHP02206_TP0381"/>
</dbReference>
<feature type="transmembrane region" description="Helical" evidence="1">
    <location>
        <begin position="43"/>
        <end position="67"/>
    </location>
</feature>
<keyword evidence="1" id="KW-1133">Transmembrane helix</keyword>
<gene>
    <name evidence="2" type="ORF">ABR63_00535</name>
</gene>
<dbReference type="AlphaFoldDB" id="A0A0R2PSK9"/>
<dbReference type="NCBIfam" id="TIGR02206">
    <property type="entry name" value="intg_mem_TP0381"/>
    <property type="match status" value="1"/>
</dbReference>
<evidence type="ECO:0000313" key="2">
    <source>
        <dbReference type="EMBL" id="KRO41080.1"/>
    </source>
</evidence>
<dbReference type="Pfam" id="PF14808">
    <property type="entry name" value="TMEM164"/>
    <property type="match status" value="1"/>
</dbReference>
<name>A0A0R2PSK9_9GAMM</name>